<proteinExistence type="predicted"/>
<dbReference type="CDD" id="cd00082">
    <property type="entry name" value="HisKA"/>
    <property type="match status" value="1"/>
</dbReference>
<evidence type="ECO:0000256" key="9">
    <source>
        <dbReference type="ARBA" id="ARBA00022777"/>
    </source>
</evidence>
<keyword evidence="12" id="KW-0902">Two-component regulatory system</keyword>
<dbReference type="Pfam" id="PF00672">
    <property type="entry name" value="HAMP"/>
    <property type="match status" value="1"/>
</dbReference>
<keyword evidence="7 15" id="KW-0812">Transmembrane</keyword>
<reference evidence="18 19" key="1">
    <citation type="submission" date="2022-04" db="EMBL/GenBank/DDBJ databases">
        <title>Gracilibacillus sp. isolated from saltern.</title>
        <authorList>
            <person name="Won M."/>
            <person name="Lee C.-M."/>
            <person name="Woen H.-Y."/>
            <person name="Kwon S.-W."/>
        </authorList>
    </citation>
    <scope>NUCLEOTIDE SEQUENCE [LARGE SCALE GENOMIC DNA]</scope>
    <source>
        <strain evidence="18 19">SSWR10-1</strain>
    </source>
</reference>
<dbReference type="RefSeq" id="WP_244719249.1">
    <property type="nucleotide sequence ID" value="NZ_CP095072.1"/>
</dbReference>
<dbReference type="SMART" id="SM00304">
    <property type="entry name" value="HAMP"/>
    <property type="match status" value="1"/>
</dbReference>
<dbReference type="SMART" id="SM00388">
    <property type="entry name" value="HisKA"/>
    <property type="match status" value="1"/>
</dbReference>
<dbReference type="SUPFAM" id="SSF47384">
    <property type="entry name" value="Homodimeric domain of signal transducing histidine kinase"/>
    <property type="match status" value="1"/>
</dbReference>
<keyword evidence="4" id="KW-1003">Cell membrane</keyword>
<comment type="subcellular location">
    <subcellularLocation>
        <location evidence="2">Cell membrane</location>
        <topology evidence="2">Multi-pass membrane protein</topology>
    </subcellularLocation>
</comment>
<feature type="transmembrane region" description="Helical" evidence="15">
    <location>
        <begin position="54"/>
        <end position="77"/>
    </location>
</feature>
<dbReference type="InterPro" id="IPR005467">
    <property type="entry name" value="His_kinase_dom"/>
</dbReference>
<name>A0ABY4EX77_9BACI</name>
<evidence type="ECO:0000256" key="5">
    <source>
        <dbReference type="ARBA" id="ARBA00022553"/>
    </source>
</evidence>
<dbReference type="PROSITE" id="PS50885">
    <property type="entry name" value="HAMP"/>
    <property type="match status" value="1"/>
</dbReference>
<evidence type="ECO:0000256" key="8">
    <source>
        <dbReference type="ARBA" id="ARBA00022741"/>
    </source>
</evidence>
<keyword evidence="9 18" id="KW-0418">Kinase</keyword>
<keyword evidence="5" id="KW-0597">Phosphoprotein</keyword>
<protein>
    <recommendedName>
        <fullName evidence="3">histidine kinase</fullName>
        <ecNumber evidence="3">2.7.13.3</ecNumber>
    </recommendedName>
</protein>
<dbReference type="PROSITE" id="PS50109">
    <property type="entry name" value="HIS_KIN"/>
    <property type="match status" value="1"/>
</dbReference>
<evidence type="ECO:0000259" key="17">
    <source>
        <dbReference type="PROSITE" id="PS50885"/>
    </source>
</evidence>
<evidence type="ECO:0000256" key="4">
    <source>
        <dbReference type="ARBA" id="ARBA00022475"/>
    </source>
</evidence>
<dbReference type="Gene3D" id="1.10.287.130">
    <property type="match status" value="1"/>
</dbReference>
<organism evidence="18 19">
    <name type="scientific">Gracilibacillus caseinilyticus</name>
    <dbReference type="NCBI Taxonomy" id="2932256"/>
    <lineage>
        <taxon>Bacteria</taxon>
        <taxon>Bacillati</taxon>
        <taxon>Bacillota</taxon>
        <taxon>Bacilli</taxon>
        <taxon>Bacillales</taxon>
        <taxon>Bacillaceae</taxon>
        <taxon>Gracilibacillus</taxon>
    </lineage>
</organism>
<dbReference type="Pfam" id="PF00512">
    <property type="entry name" value="HisKA"/>
    <property type="match status" value="1"/>
</dbReference>
<feature type="domain" description="Histidine kinase" evidence="16">
    <location>
        <begin position="141"/>
        <end position="288"/>
    </location>
</feature>
<dbReference type="EC" id="2.7.13.3" evidence="3"/>
<evidence type="ECO:0000256" key="11">
    <source>
        <dbReference type="ARBA" id="ARBA00022989"/>
    </source>
</evidence>
<feature type="domain" description="HAMP" evidence="17">
    <location>
        <begin position="74"/>
        <end position="126"/>
    </location>
</feature>
<keyword evidence="11 15" id="KW-1133">Transmembrane helix</keyword>
<evidence type="ECO:0000313" key="19">
    <source>
        <dbReference type="Proteomes" id="UP000831782"/>
    </source>
</evidence>
<dbReference type="SUPFAM" id="SSF55874">
    <property type="entry name" value="ATPase domain of HSP90 chaperone/DNA topoisomerase II/histidine kinase"/>
    <property type="match status" value="1"/>
</dbReference>
<evidence type="ECO:0000256" key="7">
    <source>
        <dbReference type="ARBA" id="ARBA00022692"/>
    </source>
</evidence>
<keyword evidence="8" id="KW-0547">Nucleotide-binding</keyword>
<evidence type="ECO:0000256" key="1">
    <source>
        <dbReference type="ARBA" id="ARBA00000085"/>
    </source>
</evidence>
<evidence type="ECO:0000256" key="2">
    <source>
        <dbReference type="ARBA" id="ARBA00004651"/>
    </source>
</evidence>
<dbReference type="InterPro" id="IPR036097">
    <property type="entry name" value="HisK_dim/P_sf"/>
</dbReference>
<evidence type="ECO:0000256" key="6">
    <source>
        <dbReference type="ARBA" id="ARBA00022679"/>
    </source>
</evidence>
<keyword evidence="14" id="KW-0175">Coiled coil</keyword>
<keyword evidence="13 15" id="KW-0472">Membrane</keyword>
<gene>
    <name evidence="18" type="ORF">MUN88_21445</name>
</gene>
<accession>A0ABY4EX77</accession>
<evidence type="ECO:0000256" key="3">
    <source>
        <dbReference type="ARBA" id="ARBA00012438"/>
    </source>
</evidence>
<dbReference type="InterPro" id="IPR050398">
    <property type="entry name" value="HssS/ArlS-like"/>
</dbReference>
<comment type="catalytic activity">
    <reaction evidence="1">
        <text>ATP + protein L-histidine = ADP + protein N-phospho-L-histidine.</text>
        <dbReference type="EC" id="2.7.13.3"/>
    </reaction>
</comment>
<dbReference type="PANTHER" id="PTHR45528:SF1">
    <property type="entry name" value="SENSOR HISTIDINE KINASE CPXA"/>
    <property type="match status" value="1"/>
</dbReference>
<keyword evidence="10" id="KW-0067">ATP-binding</keyword>
<evidence type="ECO:0000256" key="13">
    <source>
        <dbReference type="ARBA" id="ARBA00023136"/>
    </source>
</evidence>
<dbReference type="InterPro" id="IPR036890">
    <property type="entry name" value="HATPase_C_sf"/>
</dbReference>
<evidence type="ECO:0000313" key="18">
    <source>
        <dbReference type="EMBL" id="UOQ48560.1"/>
    </source>
</evidence>
<dbReference type="Gene3D" id="3.30.565.10">
    <property type="entry name" value="Histidine kinase-like ATPase, C-terminal domain"/>
    <property type="match status" value="1"/>
</dbReference>
<evidence type="ECO:0000256" key="14">
    <source>
        <dbReference type="SAM" id="Coils"/>
    </source>
</evidence>
<evidence type="ECO:0000256" key="15">
    <source>
        <dbReference type="SAM" id="Phobius"/>
    </source>
</evidence>
<dbReference type="EMBL" id="CP095072">
    <property type="protein sequence ID" value="UOQ48560.1"/>
    <property type="molecule type" value="Genomic_DNA"/>
</dbReference>
<evidence type="ECO:0000256" key="10">
    <source>
        <dbReference type="ARBA" id="ARBA00022840"/>
    </source>
</evidence>
<feature type="transmembrane region" description="Helical" evidence="15">
    <location>
        <begin position="12"/>
        <end position="34"/>
    </location>
</feature>
<feature type="coiled-coil region" evidence="14">
    <location>
        <begin position="107"/>
        <end position="141"/>
    </location>
</feature>
<dbReference type="InterPro" id="IPR003661">
    <property type="entry name" value="HisK_dim/P_dom"/>
</dbReference>
<keyword evidence="19" id="KW-1185">Reference proteome</keyword>
<sequence length="288" mass="33399">MSIKKRLVVSNIAMIVAPVIGFLLIEILLGYLFFVKGDGTRNEQVMQTFMNYRLAGVILVLVLTNGLLTYFVSWTIIKPIQQLRNAAGKIKQGNLDEPIQVSTNDELGELADMMEEMRNSLQTAKQTQEKYETNRRELIASISHDLRTPITSIKGYVQGVLDGVADTEDKHDRYMRTIYDKTEALEYMVDELFVYSKLDLQRMPFHFDTIDLVSYCHDIIEELRFQYPMIEFSLQQSGRTLIEADREQLHRAIRNVVTNSVKYQNNNKSKIIFSITEKEENCYTDDER</sequence>
<evidence type="ECO:0000259" key="16">
    <source>
        <dbReference type="PROSITE" id="PS50109"/>
    </source>
</evidence>
<dbReference type="PANTHER" id="PTHR45528">
    <property type="entry name" value="SENSOR HISTIDINE KINASE CPXA"/>
    <property type="match status" value="1"/>
</dbReference>
<keyword evidence="6" id="KW-0808">Transferase</keyword>
<dbReference type="CDD" id="cd06225">
    <property type="entry name" value="HAMP"/>
    <property type="match status" value="1"/>
</dbReference>
<dbReference type="SUPFAM" id="SSF158472">
    <property type="entry name" value="HAMP domain-like"/>
    <property type="match status" value="1"/>
</dbReference>
<dbReference type="Gene3D" id="6.10.340.10">
    <property type="match status" value="1"/>
</dbReference>
<dbReference type="Proteomes" id="UP000831782">
    <property type="component" value="Chromosome"/>
</dbReference>
<dbReference type="GO" id="GO:0016301">
    <property type="term" value="F:kinase activity"/>
    <property type="evidence" value="ECO:0007669"/>
    <property type="project" value="UniProtKB-KW"/>
</dbReference>
<dbReference type="InterPro" id="IPR003660">
    <property type="entry name" value="HAMP_dom"/>
</dbReference>
<evidence type="ECO:0000256" key="12">
    <source>
        <dbReference type="ARBA" id="ARBA00023012"/>
    </source>
</evidence>